<dbReference type="InterPro" id="IPR025319">
    <property type="entry name" value="DUF4224"/>
</dbReference>
<dbReference type="STRING" id="419597.SAMN04487957_10546"/>
<dbReference type="OrthoDB" id="6172752at2"/>
<organism evidence="2 3">
    <name type="scientific">Halomonas shengliensis</name>
    <dbReference type="NCBI Taxonomy" id="419597"/>
    <lineage>
        <taxon>Bacteria</taxon>
        <taxon>Pseudomonadati</taxon>
        <taxon>Pseudomonadota</taxon>
        <taxon>Gammaproteobacteria</taxon>
        <taxon>Oceanospirillales</taxon>
        <taxon>Halomonadaceae</taxon>
        <taxon>Halomonas</taxon>
    </lineage>
</organism>
<dbReference type="Pfam" id="PF13986">
    <property type="entry name" value="DUF4224"/>
    <property type="match status" value="1"/>
</dbReference>
<feature type="domain" description="DUF4224" evidence="1">
    <location>
        <begin position="6"/>
        <end position="48"/>
    </location>
</feature>
<name>A0A1H0IAJ9_9GAMM</name>
<proteinExistence type="predicted"/>
<sequence>MAGLVLSREEVREVTGCAQRALQRQHLDALGIPYQVNAEGWPVVLRSRAIEVLGGSAANDEAPREATLYLGEL</sequence>
<keyword evidence="3" id="KW-1185">Reference proteome</keyword>
<evidence type="ECO:0000259" key="1">
    <source>
        <dbReference type="Pfam" id="PF13986"/>
    </source>
</evidence>
<evidence type="ECO:0000313" key="3">
    <source>
        <dbReference type="Proteomes" id="UP000199075"/>
    </source>
</evidence>
<evidence type="ECO:0000313" key="2">
    <source>
        <dbReference type="EMBL" id="SDO28386.1"/>
    </source>
</evidence>
<dbReference type="EMBL" id="FNIV01000005">
    <property type="protein sequence ID" value="SDO28386.1"/>
    <property type="molecule type" value="Genomic_DNA"/>
</dbReference>
<dbReference type="Proteomes" id="UP000199075">
    <property type="component" value="Unassembled WGS sequence"/>
</dbReference>
<protein>
    <recommendedName>
        <fullName evidence="1">DUF4224 domain-containing protein</fullName>
    </recommendedName>
</protein>
<reference evidence="3" key="1">
    <citation type="submission" date="2016-10" db="EMBL/GenBank/DDBJ databases">
        <authorList>
            <person name="Varghese N."/>
            <person name="Submissions S."/>
        </authorList>
    </citation>
    <scope>NUCLEOTIDE SEQUENCE [LARGE SCALE GENOMIC DNA]</scope>
    <source>
        <strain evidence="3">CGMCC 1.6444</strain>
    </source>
</reference>
<gene>
    <name evidence="2" type="ORF">SAMN04487957_10546</name>
</gene>
<dbReference type="RefSeq" id="WP_089678332.1">
    <property type="nucleotide sequence ID" value="NZ_FNIV01000005.1"/>
</dbReference>
<accession>A0A1H0IAJ9</accession>
<dbReference type="AlphaFoldDB" id="A0A1H0IAJ9"/>